<name>A0A8T3DSH3_9TELE</name>
<comment type="subcellular location">
    <subcellularLocation>
        <location evidence="1">Secreted</location>
    </subcellularLocation>
</comment>
<protein>
    <recommendedName>
        <fullName evidence="7">C-type lectin domain-containing protein</fullName>
    </recommendedName>
</protein>
<dbReference type="PANTHER" id="PTHR22799:SF1">
    <property type="entry name" value="C-TYPE LECTIN DOMAIN FAMILY 11 MEMBER A"/>
    <property type="match status" value="1"/>
</dbReference>
<evidence type="ECO:0000256" key="5">
    <source>
        <dbReference type="ARBA" id="ARBA00023157"/>
    </source>
</evidence>
<evidence type="ECO:0000259" key="7">
    <source>
        <dbReference type="PROSITE" id="PS50041"/>
    </source>
</evidence>
<dbReference type="InterPro" id="IPR051663">
    <property type="entry name" value="CLec_Tetranectin-domain"/>
</dbReference>
<evidence type="ECO:0000256" key="1">
    <source>
        <dbReference type="ARBA" id="ARBA00004613"/>
    </source>
</evidence>
<dbReference type="PROSITE" id="PS00615">
    <property type="entry name" value="C_TYPE_LECTIN_1"/>
    <property type="match status" value="1"/>
</dbReference>
<dbReference type="InterPro" id="IPR016186">
    <property type="entry name" value="C-type_lectin-like/link_sf"/>
</dbReference>
<dbReference type="InterPro" id="IPR018378">
    <property type="entry name" value="C-type_lectin_CS"/>
</dbReference>
<dbReference type="GO" id="GO:0001503">
    <property type="term" value="P:ossification"/>
    <property type="evidence" value="ECO:0007669"/>
    <property type="project" value="TreeGrafter"/>
</dbReference>
<keyword evidence="2" id="KW-0964">Secreted</keyword>
<evidence type="ECO:0000313" key="8">
    <source>
        <dbReference type="EMBL" id="KAI1897205.1"/>
    </source>
</evidence>
<dbReference type="GO" id="GO:0005615">
    <property type="term" value="C:extracellular space"/>
    <property type="evidence" value="ECO:0007669"/>
    <property type="project" value="TreeGrafter"/>
</dbReference>
<feature type="domain" description="C-type lectin" evidence="7">
    <location>
        <begin position="149"/>
        <end position="266"/>
    </location>
</feature>
<dbReference type="PANTHER" id="PTHR22799">
    <property type="entry name" value="TETRANECTIN-RELATED"/>
    <property type="match status" value="1"/>
</dbReference>
<feature type="region of interest" description="Disordered" evidence="6">
    <location>
        <begin position="72"/>
        <end position="114"/>
    </location>
</feature>
<keyword evidence="4" id="KW-0430">Lectin</keyword>
<keyword evidence="3" id="KW-0732">Signal</keyword>
<dbReference type="GO" id="GO:0008083">
    <property type="term" value="F:growth factor activity"/>
    <property type="evidence" value="ECO:0007669"/>
    <property type="project" value="TreeGrafter"/>
</dbReference>
<dbReference type="PROSITE" id="PS50041">
    <property type="entry name" value="C_TYPE_LECTIN_2"/>
    <property type="match status" value="1"/>
</dbReference>
<dbReference type="Gene3D" id="1.20.5.320">
    <property type="entry name" value="6-Phosphogluconate Dehydrogenase, domain 3"/>
    <property type="match status" value="1"/>
</dbReference>
<feature type="compositionally biased region" description="Basic and acidic residues" evidence="6">
    <location>
        <begin position="89"/>
        <end position="110"/>
    </location>
</feature>
<accession>A0A8T3DSH3</accession>
<evidence type="ECO:0000256" key="3">
    <source>
        <dbReference type="ARBA" id="ARBA00022729"/>
    </source>
</evidence>
<evidence type="ECO:0000313" key="9">
    <source>
        <dbReference type="Proteomes" id="UP000829720"/>
    </source>
</evidence>
<feature type="region of interest" description="Disordered" evidence="6">
    <location>
        <begin position="1"/>
        <end position="41"/>
    </location>
</feature>
<evidence type="ECO:0000256" key="2">
    <source>
        <dbReference type="ARBA" id="ARBA00022525"/>
    </source>
</evidence>
<dbReference type="GO" id="GO:0030246">
    <property type="term" value="F:carbohydrate binding"/>
    <property type="evidence" value="ECO:0007669"/>
    <property type="project" value="UniProtKB-KW"/>
</dbReference>
<dbReference type="Proteomes" id="UP000829720">
    <property type="component" value="Unassembled WGS sequence"/>
</dbReference>
<reference evidence="8" key="1">
    <citation type="submission" date="2021-01" db="EMBL/GenBank/DDBJ databases">
        <authorList>
            <person name="Zahm M."/>
            <person name="Roques C."/>
            <person name="Cabau C."/>
            <person name="Klopp C."/>
            <person name="Donnadieu C."/>
            <person name="Jouanno E."/>
            <person name="Lampietro C."/>
            <person name="Louis A."/>
            <person name="Herpin A."/>
            <person name="Echchiki A."/>
            <person name="Berthelot C."/>
            <person name="Parey E."/>
            <person name="Roest-Crollius H."/>
            <person name="Braasch I."/>
            <person name="Postlethwait J."/>
            <person name="Bobe J."/>
            <person name="Montfort J."/>
            <person name="Bouchez O."/>
            <person name="Begum T."/>
            <person name="Mejri S."/>
            <person name="Adams A."/>
            <person name="Chen W.-J."/>
            <person name="Guiguen Y."/>
        </authorList>
    </citation>
    <scope>NUCLEOTIDE SEQUENCE</scope>
    <source>
        <tissue evidence="8">Blood</tissue>
    </source>
</reference>
<keyword evidence="9" id="KW-1185">Reference proteome</keyword>
<gene>
    <name evidence="8" type="ORF">AGOR_G00080830</name>
</gene>
<keyword evidence="5" id="KW-1015">Disulfide bond</keyword>
<dbReference type="Pfam" id="PF00059">
    <property type="entry name" value="Lectin_C"/>
    <property type="match status" value="1"/>
</dbReference>
<dbReference type="SUPFAM" id="SSF56436">
    <property type="entry name" value="C-type lectin-like"/>
    <property type="match status" value="1"/>
</dbReference>
<evidence type="ECO:0000256" key="4">
    <source>
        <dbReference type="ARBA" id="ARBA00022734"/>
    </source>
</evidence>
<organism evidence="8 9">
    <name type="scientific">Albula goreensis</name>
    <dbReference type="NCBI Taxonomy" id="1534307"/>
    <lineage>
        <taxon>Eukaryota</taxon>
        <taxon>Metazoa</taxon>
        <taxon>Chordata</taxon>
        <taxon>Craniata</taxon>
        <taxon>Vertebrata</taxon>
        <taxon>Euteleostomi</taxon>
        <taxon>Actinopterygii</taxon>
        <taxon>Neopterygii</taxon>
        <taxon>Teleostei</taxon>
        <taxon>Albuliformes</taxon>
        <taxon>Albulidae</taxon>
        <taxon>Albula</taxon>
    </lineage>
</organism>
<dbReference type="AlphaFoldDB" id="A0A8T3DSH3"/>
<dbReference type="InterPro" id="IPR001304">
    <property type="entry name" value="C-type_lectin-like"/>
</dbReference>
<sequence>MSRQGGPVLRHGQNKPEVHTQRTLQVKVRSSENPVRGQDNSGTQKMALLRVYSVGLALLAMLALTGGAEEKGIQTETPHWPTCAGIPGRDGRDGRDGPEGPRGQKGEKGDTGQWTDDSLIAVLQTEVNNLKEGLSKLEKAASFRFFRKAGSKFYMSNGEVASFIDGQSLCSSAGGSMVLPRNEAENQALTNFFSTISVDPPHVYLAATDARSEGTWVDTAGLTLGFLKWAHTEPQNYGGQEHCVVMRKSGEWADIKCIDKYAIICEV</sequence>
<dbReference type="Gene3D" id="3.10.100.10">
    <property type="entry name" value="Mannose-Binding Protein A, subunit A"/>
    <property type="match status" value="1"/>
</dbReference>
<dbReference type="OrthoDB" id="10255512at2759"/>
<dbReference type="InterPro" id="IPR016187">
    <property type="entry name" value="CTDL_fold"/>
</dbReference>
<evidence type="ECO:0000256" key="6">
    <source>
        <dbReference type="SAM" id="MobiDB-lite"/>
    </source>
</evidence>
<dbReference type="EMBL" id="JAERUA010000007">
    <property type="protein sequence ID" value="KAI1897205.1"/>
    <property type="molecule type" value="Genomic_DNA"/>
</dbReference>
<dbReference type="SMART" id="SM00034">
    <property type="entry name" value="CLECT"/>
    <property type="match status" value="1"/>
</dbReference>
<proteinExistence type="predicted"/>
<comment type="caution">
    <text evidence="8">The sequence shown here is derived from an EMBL/GenBank/DDBJ whole genome shotgun (WGS) entry which is preliminary data.</text>
</comment>